<keyword evidence="2" id="KW-1185">Reference proteome</keyword>
<organism evidence="1 2">
    <name type="scientific">Entomophthora muscae</name>
    <dbReference type="NCBI Taxonomy" id="34485"/>
    <lineage>
        <taxon>Eukaryota</taxon>
        <taxon>Fungi</taxon>
        <taxon>Fungi incertae sedis</taxon>
        <taxon>Zoopagomycota</taxon>
        <taxon>Entomophthoromycotina</taxon>
        <taxon>Entomophthoromycetes</taxon>
        <taxon>Entomophthorales</taxon>
        <taxon>Entomophthoraceae</taxon>
        <taxon>Entomophthora</taxon>
    </lineage>
</organism>
<evidence type="ECO:0000313" key="1">
    <source>
        <dbReference type="EMBL" id="KAJ9054306.1"/>
    </source>
</evidence>
<gene>
    <name evidence="1" type="ORF">DSO57_1016096</name>
</gene>
<dbReference type="EMBL" id="QTSX02006454">
    <property type="protein sequence ID" value="KAJ9054306.1"/>
    <property type="molecule type" value="Genomic_DNA"/>
</dbReference>
<comment type="caution">
    <text evidence="1">The sequence shown here is derived from an EMBL/GenBank/DDBJ whole genome shotgun (WGS) entry which is preliminary data.</text>
</comment>
<accession>A0ACC2RW81</accession>
<evidence type="ECO:0000313" key="2">
    <source>
        <dbReference type="Proteomes" id="UP001165960"/>
    </source>
</evidence>
<dbReference type="Proteomes" id="UP001165960">
    <property type="component" value="Unassembled WGS sequence"/>
</dbReference>
<reference evidence="1" key="1">
    <citation type="submission" date="2022-04" db="EMBL/GenBank/DDBJ databases">
        <title>Genome of the entomopathogenic fungus Entomophthora muscae.</title>
        <authorList>
            <person name="Elya C."/>
            <person name="Lovett B.R."/>
            <person name="Lee E."/>
            <person name="Macias A.M."/>
            <person name="Hajek A.E."/>
            <person name="De Bivort B.L."/>
            <person name="Kasson M.T."/>
            <person name="De Fine Licht H.H."/>
            <person name="Stajich J.E."/>
        </authorList>
    </citation>
    <scope>NUCLEOTIDE SEQUENCE</scope>
    <source>
        <strain evidence="1">Berkeley</strain>
    </source>
</reference>
<name>A0ACC2RW81_9FUNG</name>
<protein>
    <submittedName>
        <fullName evidence="1">Uncharacterized protein</fullName>
    </submittedName>
</protein>
<proteinExistence type="predicted"/>
<sequence length="364" mass="41117">MSFRRMYANLFNIARVRLCTSVGLKLRLHATEFLHSGRVYSTKEPGLKEKVLGVSNRQYRNILTASGTFGVGFALFYFLSPLFDDDRLNPEDFIKVKLVSKKQLTPETTLYRFQYSDSSSLAQESNFPVISHVHVKDHTMQIMRPYTTIPVMSETLVDEKDITGLTNRSPTIDLAVKKYPQGPMSNFLSQIAIGGEIEMRGPYQTWSYIPNQYRLLTMIAAGTGIAPFYQLVHSALQEKASSKDKTRFSLIYYSHDPENIIFKDELLELQKRFPERLNIVFSLTGTDDLTIQQEGFAKGRVSYSQLAELLKRDRFNPLDSKVLVCGPDGFLRNVCGQKAPDDSQGPVTAILGHMGLDAASVFKL</sequence>